<organism evidence="1 2">
    <name type="scientific">Elysia crispata</name>
    <name type="common">lettuce slug</name>
    <dbReference type="NCBI Taxonomy" id="231223"/>
    <lineage>
        <taxon>Eukaryota</taxon>
        <taxon>Metazoa</taxon>
        <taxon>Spiralia</taxon>
        <taxon>Lophotrochozoa</taxon>
        <taxon>Mollusca</taxon>
        <taxon>Gastropoda</taxon>
        <taxon>Heterobranchia</taxon>
        <taxon>Euthyneura</taxon>
        <taxon>Panpulmonata</taxon>
        <taxon>Sacoglossa</taxon>
        <taxon>Placobranchoidea</taxon>
        <taxon>Plakobranchidae</taxon>
        <taxon>Elysia</taxon>
    </lineage>
</organism>
<comment type="caution">
    <text evidence="1">The sequence shown here is derived from an EMBL/GenBank/DDBJ whole genome shotgun (WGS) entry which is preliminary data.</text>
</comment>
<dbReference type="EMBL" id="JAWDGP010000004">
    <property type="protein sequence ID" value="KAK3804469.1"/>
    <property type="molecule type" value="Genomic_DNA"/>
</dbReference>
<evidence type="ECO:0000313" key="1">
    <source>
        <dbReference type="EMBL" id="KAK3804469.1"/>
    </source>
</evidence>
<name>A0AAE1BEM2_9GAST</name>
<evidence type="ECO:0000313" key="2">
    <source>
        <dbReference type="Proteomes" id="UP001283361"/>
    </source>
</evidence>
<protein>
    <submittedName>
        <fullName evidence="1">Uncharacterized protein</fullName>
    </submittedName>
</protein>
<proteinExistence type="predicted"/>
<reference evidence="1" key="1">
    <citation type="journal article" date="2023" name="G3 (Bethesda)">
        <title>A reference genome for the long-term kleptoplast-retaining sea slug Elysia crispata morphotype clarki.</title>
        <authorList>
            <person name="Eastman K.E."/>
            <person name="Pendleton A.L."/>
            <person name="Shaikh M.A."/>
            <person name="Suttiyut T."/>
            <person name="Ogas R."/>
            <person name="Tomko P."/>
            <person name="Gavelis G."/>
            <person name="Widhalm J.R."/>
            <person name="Wisecaver J.H."/>
        </authorList>
    </citation>
    <scope>NUCLEOTIDE SEQUENCE</scope>
    <source>
        <strain evidence="1">ECLA1</strain>
    </source>
</reference>
<sequence length="149" mass="17159">MSGVLHEHTGGDMLSYRGLEWSGLYHVRSVTRTLRQRDADLPRTRVEWVVSYLLRERLEGRELGEDLGYCRRQSEMLPESENLLQPTTERCSRGSHIAIPLSLLQYGIGAIRLSFQSRNILEISSLHRECCDTYLSATVLRSLWLPVEI</sequence>
<dbReference type="AlphaFoldDB" id="A0AAE1BEM2"/>
<dbReference type="Proteomes" id="UP001283361">
    <property type="component" value="Unassembled WGS sequence"/>
</dbReference>
<gene>
    <name evidence="1" type="ORF">RRG08_024994</name>
</gene>
<keyword evidence="2" id="KW-1185">Reference proteome</keyword>
<accession>A0AAE1BEM2</accession>